<gene>
    <name evidence="2" type="ORF">ECRASSUSDP1_LOCUS9126</name>
</gene>
<evidence type="ECO:0000313" key="3">
    <source>
        <dbReference type="Proteomes" id="UP001295684"/>
    </source>
</evidence>
<dbReference type="Proteomes" id="UP001295684">
    <property type="component" value="Unassembled WGS sequence"/>
</dbReference>
<evidence type="ECO:0000256" key="1">
    <source>
        <dbReference type="SAM" id="MobiDB-lite"/>
    </source>
</evidence>
<name>A0AAD1UEK0_EUPCR</name>
<dbReference type="EMBL" id="CAMPGE010008957">
    <property type="protein sequence ID" value="CAI2367838.1"/>
    <property type="molecule type" value="Genomic_DNA"/>
</dbReference>
<accession>A0AAD1UEK0</accession>
<protein>
    <submittedName>
        <fullName evidence="2">Uncharacterized protein</fullName>
    </submittedName>
</protein>
<comment type="caution">
    <text evidence="2">The sequence shown here is derived from an EMBL/GenBank/DDBJ whole genome shotgun (WGS) entry which is preliminary data.</text>
</comment>
<keyword evidence="3" id="KW-1185">Reference proteome</keyword>
<organism evidence="2 3">
    <name type="scientific">Euplotes crassus</name>
    <dbReference type="NCBI Taxonomy" id="5936"/>
    <lineage>
        <taxon>Eukaryota</taxon>
        <taxon>Sar</taxon>
        <taxon>Alveolata</taxon>
        <taxon>Ciliophora</taxon>
        <taxon>Intramacronucleata</taxon>
        <taxon>Spirotrichea</taxon>
        <taxon>Hypotrichia</taxon>
        <taxon>Euplotida</taxon>
        <taxon>Euplotidae</taxon>
        <taxon>Moneuplotes</taxon>
    </lineage>
</organism>
<feature type="compositionally biased region" description="Basic residues" evidence="1">
    <location>
        <begin position="144"/>
        <end position="162"/>
    </location>
</feature>
<proteinExistence type="predicted"/>
<feature type="region of interest" description="Disordered" evidence="1">
    <location>
        <begin position="144"/>
        <end position="163"/>
    </location>
</feature>
<reference evidence="2" key="1">
    <citation type="submission" date="2023-07" db="EMBL/GenBank/DDBJ databases">
        <authorList>
            <consortium name="AG Swart"/>
            <person name="Singh M."/>
            <person name="Singh A."/>
            <person name="Seah K."/>
            <person name="Emmerich C."/>
        </authorList>
    </citation>
    <scope>NUCLEOTIDE SEQUENCE</scope>
    <source>
        <strain evidence="2">DP1</strain>
    </source>
</reference>
<dbReference type="AlphaFoldDB" id="A0AAD1UEK0"/>
<sequence length="398" mass="45992">MAMSLSTGLGTLGPKTSVKERFENSKIEPSVITDENLKALKKSILQENQMESFKSDRSSQKEGTTSRKSIEIKSVITSKHTKEIMSLINDVTDQYKKGNEFDPSNNENQNSLNTCTVVEAKKYPNRLYTPLTQNLRSNVTTLKPKRKLKSKKSRRSRRRRKSNSIFQVFNSKDSAYKNFKKYSNLSYRRLFQSHQFGKNSVNSQQNNALGYSTESFQSKNISLCNKYGKGLSMDIKQSLKSCTREQAKSVQKTSIQKFTNNSERKFSNGIDHFQEYLKQPEEEGITKRDEVKTLGRNEDLVTNPSQAELPRTRLVILPSKRNRPKTALKSSKRYKNDKNKLILKSRRKNTRKLRKAYLGSSRKATLRKLCHKDKELIKMIKGIRLTKPRKVKKKSLRL</sequence>
<evidence type="ECO:0000313" key="2">
    <source>
        <dbReference type="EMBL" id="CAI2367838.1"/>
    </source>
</evidence>
<feature type="region of interest" description="Disordered" evidence="1">
    <location>
        <begin position="1"/>
        <end position="21"/>
    </location>
</feature>